<accession>A0A6M3LCR7</accession>
<keyword evidence="3" id="KW-0408">Iron</keyword>
<dbReference type="SFLD" id="SFLDG01067">
    <property type="entry name" value="SPASM/twitch_domain_containing"/>
    <property type="match status" value="1"/>
</dbReference>
<dbReference type="CDD" id="cd01335">
    <property type="entry name" value="Radical_SAM"/>
    <property type="match status" value="1"/>
</dbReference>
<dbReference type="SMART" id="SM00729">
    <property type="entry name" value="Elp3"/>
    <property type="match status" value="1"/>
</dbReference>
<protein>
    <submittedName>
        <fullName evidence="6">Putative radical SAM superfamily protein</fullName>
    </submittedName>
</protein>
<dbReference type="InterPro" id="IPR050377">
    <property type="entry name" value="Radical_SAM_PqqE_MftC-like"/>
</dbReference>
<dbReference type="SFLD" id="SFLDS00029">
    <property type="entry name" value="Radical_SAM"/>
    <property type="match status" value="1"/>
</dbReference>
<dbReference type="InterPro" id="IPR058240">
    <property type="entry name" value="rSAM_sf"/>
</dbReference>
<evidence type="ECO:0000256" key="3">
    <source>
        <dbReference type="ARBA" id="ARBA00023004"/>
    </source>
</evidence>
<reference evidence="6" key="1">
    <citation type="submission" date="2020-03" db="EMBL/GenBank/DDBJ databases">
        <title>The deep terrestrial virosphere.</title>
        <authorList>
            <person name="Holmfeldt K."/>
            <person name="Nilsson E."/>
            <person name="Simone D."/>
            <person name="Lopez-Fernandez M."/>
            <person name="Wu X."/>
            <person name="de Brujin I."/>
            <person name="Lundin D."/>
            <person name="Andersson A."/>
            <person name="Bertilsson S."/>
            <person name="Dopson M."/>
        </authorList>
    </citation>
    <scope>NUCLEOTIDE SEQUENCE</scope>
    <source>
        <strain evidence="6">MM415B04442</strain>
    </source>
</reference>
<organism evidence="6">
    <name type="scientific">viral metagenome</name>
    <dbReference type="NCBI Taxonomy" id="1070528"/>
    <lineage>
        <taxon>unclassified sequences</taxon>
        <taxon>metagenomes</taxon>
        <taxon>organismal metagenomes</taxon>
    </lineage>
</organism>
<gene>
    <name evidence="6" type="ORF">MM415B04442_0002</name>
</gene>
<evidence type="ECO:0000256" key="1">
    <source>
        <dbReference type="ARBA" id="ARBA00022691"/>
    </source>
</evidence>
<dbReference type="GO" id="GO:0051536">
    <property type="term" value="F:iron-sulfur cluster binding"/>
    <property type="evidence" value="ECO:0007669"/>
    <property type="project" value="UniProtKB-KW"/>
</dbReference>
<evidence type="ECO:0000256" key="2">
    <source>
        <dbReference type="ARBA" id="ARBA00022723"/>
    </source>
</evidence>
<dbReference type="InterPro" id="IPR007197">
    <property type="entry name" value="rSAM"/>
</dbReference>
<dbReference type="PROSITE" id="PS51918">
    <property type="entry name" value="RADICAL_SAM"/>
    <property type="match status" value="1"/>
</dbReference>
<dbReference type="Pfam" id="PF04055">
    <property type="entry name" value="Radical_SAM"/>
    <property type="match status" value="1"/>
</dbReference>
<keyword evidence="1" id="KW-0949">S-adenosyl-L-methionine</keyword>
<keyword evidence="2" id="KW-0479">Metal-binding</keyword>
<dbReference type="EMBL" id="MT143102">
    <property type="protein sequence ID" value="QJA92856.1"/>
    <property type="molecule type" value="Genomic_DNA"/>
</dbReference>
<sequence>MESKLEDIGFYTLSDNRAKNSSEKSDLKRCEIVLTDKCNFKCPYCRGPIKELEGETEFKEASYVIDIWIKNNLESIRFSGGEPTQYPFLDLLVKQSKRGGIKNIAISTNGSACVEYYKYLIRCGVNDFSISLDACCSSTGKTMCGGIEGMWEIVVDNIREISKLCYTTVGIVFTEDNINEVKNTIEFASSLGVSDIRIISSSQFNGFCNTLNKIPTEIRKKHPILDYRIKNFLSNRNVRGIGKNDCHKCYLSLDDMTVLKGLHFPCIIYMREHGNPIGVVDENIRAERKDWFDRHNTYKDKICRENCLDVCIDYNNKANNGKI</sequence>
<evidence type="ECO:0000259" key="5">
    <source>
        <dbReference type="PROSITE" id="PS51918"/>
    </source>
</evidence>
<evidence type="ECO:0000256" key="4">
    <source>
        <dbReference type="ARBA" id="ARBA00023014"/>
    </source>
</evidence>
<dbReference type="PANTHER" id="PTHR11228:SF7">
    <property type="entry name" value="PQQA PEPTIDE CYCLASE"/>
    <property type="match status" value="1"/>
</dbReference>
<dbReference type="InterPro" id="IPR006638">
    <property type="entry name" value="Elp3/MiaA/NifB-like_rSAM"/>
</dbReference>
<dbReference type="GO" id="GO:0046872">
    <property type="term" value="F:metal ion binding"/>
    <property type="evidence" value="ECO:0007669"/>
    <property type="project" value="UniProtKB-KW"/>
</dbReference>
<dbReference type="AlphaFoldDB" id="A0A6M3LCR7"/>
<dbReference type="GO" id="GO:0003824">
    <property type="term" value="F:catalytic activity"/>
    <property type="evidence" value="ECO:0007669"/>
    <property type="project" value="InterPro"/>
</dbReference>
<dbReference type="PANTHER" id="PTHR11228">
    <property type="entry name" value="RADICAL SAM DOMAIN PROTEIN"/>
    <property type="match status" value="1"/>
</dbReference>
<feature type="domain" description="Radical SAM core" evidence="5">
    <location>
        <begin position="24"/>
        <end position="236"/>
    </location>
</feature>
<dbReference type="SUPFAM" id="SSF102114">
    <property type="entry name" value="Radical SAM enzymes"/>
    <property type="match status" value="1"/>
</dbReference>
<dbReference type="Gene3D" id="3.20.20.70">
    <property type="entry name" value="Aldolase class I"/>
    <property type="match status" value="1"/>
</dbReference>
<evidence type="ECO:0000313" key="6">
    <source>
        <dbReference type="EMBL" id="QJA92856.1"/>
    </source>
</evidence>
<dbReference type="InterPro" id="IPR013785">
    <property type="entry name" value="Aldolase_TIM"/>
</dbReference>
<keyword evidence="4" id="KW-0411">Iron-sulfur</keyword>
<name>A0A6M3LCR7_9ZZZZ</name>
<proteinExistence type="predicted"/>